<dbReference type="Proteomes" id="UP001060215">
    <property type="component" value="Chromosome 10"/>
</dbReference>
<evidence type="ECO:0000313" key="1">
    <source>
        <dbReference type="EMBL" id="KAI7996420.1"/>
    </source>
</evidence>
<accession>A0ACC0G5Y8</accession>
<proteinExistence type="predicted"/>
<name>A0ACC0G5Y8_9ERIC</name>
<keyword evidence="2" id="KW-1185">Reference proteome</keyword>
<reference evidence="1 2" key="1">
    <citation type="journal article" date="2022" name="Plant J.">
        <title>Chromosome-level genome of Camellia lanceoleosa provides a valuable resource for understanding genome evolution and self-incompatibility.</title>
        <authorList>
            <person name="Gong W."/>
            <person name="Xiao S."/>
            <person name="Wang L."/>
            <person name="Liao Z."/>
            <person name="Chang Y."/>
            <person name="Mo W."/>
            <person name="Hu G."/>
            <person name="Li W."/>
            <person name="Zhao G."/>
            <person name="Zhu H."/>
            <person name="Hu X."/>
            <person name="Ji K."/>
            <person name="Xiang X."/>
            <person name="Song Q."/>
            <person name="Yuan D."/>
            <person name="Jin S."/>
            <person name="Zhang L."/>
        </authorList>
    </citation>
    <scope>NUCLEOTIDE SEQUENCE [LARGE SCALE GENOMIC DNA]</scope>
    <source>
        <strain evidence="1">SQ_2022a</strain>
    </source>
</reference>
<dbReference type="EMBL" id="CM045767">
    <property type="protein sequence ID" value="KAI7996420.1"/>
    <property type="molecule type" value="Genomic_DNA"/>
</dbReference>
<protein>
    <submittedName>
        <fullName evidence="1">Aspartic proteinase-like protein 2</fullName>
    </submittedName>
</protein>
<evidence type="ECO:0000313" key="2">
    <source>
        <dbReference type="Proteomes" id="UP001060215"/>
    </source>
</evidence>
<gene>
    <name evidence="1" type="ORF">LOK49_LG10G01533</name>
</gene>
<organism evidence="1 2">
    <name type="scientific">Camellia lanceoleosa</name>
    <dbReference type="NCBI Taxonomy" id="1840588"/>
    <lineage>
        <taxon>Eukaryota</taxon>
        <taxon>Viridiplantae</taxon>
        <taxon>Streptophyta</taxon>
        <taxon>Embryophyta</taxon>
        <taxon>Tracheophyta</taxon>
        <taxon>Spermatophyta</taxon>
        <taxon>Magnoliopsida</taxon>
        <taxon>eudicotyledons</taxon>
        <taxon>Gunneridae</taxon>
        <taxon>Pentapetalae</taxon>
        <taxon>asterids</taxon>
        <taxon>Ericales</taxon>
        <taxon>Theaceae</taxon>
        <taxon>Camellia</taxon>
    </lineage>
</organism>
<sequence>MLAMHGVEFFILAFIAAAAAAASVVYGGGFPKSLLTLERAFPASQHVELGVLRARDRSRHAGILQGVVSSVVNFSLLGNSDQFLGGIASLVSCSDPICASIIQAAVLNALLRLPLPKYPNSSILVVSITAAVSQFATPIISKGNRCYRVPISITEIFPSVAFNFAGGASVVLRPVDYLVHDGLVDGAATWCIGFQKTQDQAVTILGDLVLKDKIFVYDLAHQRLGWADFELP</sequence>
<comment type="caution">
    <text evidence="1">The sequence shown here is derived from an EMBL/GenBank/DDBJ whole genome shotgun (WGS) entry which is preliminary data.</text>
</comment>